<dbReference type="EMBL" id="CAMTCP010000011">
    <property type="protein sequence ID" value="CAI3539280.1"/>
    <property type="molecule type" value="Genomic_DNA"/>
</dbReference>
<sequence length="103" mass="12433">MLLNKIESLLSKNFIINPSTSYLEQINFFDTIIEIVTDNKNNKCYTEKLFLYDKLKVKEYWIIDFNKNHIFIYKLPKDNFDLQIYDLDDDLKTTITKKLQIDI</sequence>
<dbReference type="Pfam" id="PF05685">
    <property type="entry name" value="Uma2"/>
    <property type="match status" value="1"/>
</dbReference>
<dbReference type="InterPro" id="IPR011335">
    <property type="entry name" value="Restrct_endonuc-II-like"/>
</dbReference>
<evidence type="ECO:0000313" key="2">
    <source>
        <dbReference type="EMBL" id="CAI3539280.1"/>
    </source>
</evidence>
<dbReference type="AlphaFoldDB" id="A0AAD2DBD4"/>
<dbReference type="Gene3D" id="3.90.1570.10">
    <property type="entry name" value="tt1808, chain A"/>
    <property type="match status" value="1"/>
</dbReference>
<gene>
    <name evidence="2" type="ORF">CNEO2_100061</name>
</gene>
<evidence type="ECO:0000259" key="1">
    <source>
        <dbReference type="Pfam" id="PF05685"/>
    </source>
</evidence>
<dbReference type="Proteomes" id="UP001189143">
    <property type="component" value="Unassembled WGS sequence"/>
</dbReference>
<evidence type="ECO:0000313" key="3">
    <source>
        <dbReference type="Proteomes" id="UP001189143"/>
    </source>
</evidence>
<dbReference type="SUPFAM" id="SSF52980">
    <property type="entry name" value="Restriction endonuclease-like"/>
    <property type="match status" value="1"/>
</dbReference>
<name>A0AAD2DBD4_9CLOT</name>
<comment type="caution">
    <text evidence="2">The sequence shown here is derived from an EMBL/GenBank/DDBJ whole genome shotgun (WGS) entry which is preliminary data.</text>
</comment>
<organism evidence="2 3">
    <name type="scientific">Clostridium neonatale</name>
    <dbReference type="NCBI Taxonomy" id="137838"/>
    <lineage>
        <taxon>Bacteria</taxon>
        <taxon>Bacillati</taxon>
        <taxon>Bacillota</taxon>
        <taxon>Clostridia</taxon>
        <taxon>Eubacteriales</taxon>
        <taxon>Clostridiaceae</taxon>
        <taxon>Clostridium</taxon>
    </lineage>
</organism>
<dbReference type="InterPro" id="IPR008538">
    <property type="entry name" value="Uma2"/>
</dbReference>
<dbReference type="InterPro" id="IPR012296">
    <property type="entry name" value="Nuclease_put_TT1808"/>
</dbReference>
<protein>
    <recommendedName>
        <fullName evidence="1">Putative restriction endonuclease domain-containing protein</fullName>
    </recommendedName>
</protein>
<proteinExistence type="predicted"/>
<dbReference type="RefSeq" id="WP_185738796.1">
    <property type="nucleotide sequence ID" value="NZ_CAKJVF010000029.1"/>
</dbReference>
<accession>A0AAD2DBD4</accession>
<reference evidence="2" key="1">
    <citation type="submission" date="2022-10" db="EMBL/GenBank/DDBJ databases">
        <authorList>
            <person name="Aires J."/>
            <person name="Mesa V."/>
        </authorList>
    </citation>
    <scope>NUCLEOTIDE SEQUENCE</scope>
    <source>
        <strain evidence="2">Clostridium neonatale JD116</strain>
    </source>
</reference>
<feature type="domain" description="Putative restriction endonuclease" evidence="1">
    <location>
        <begin position="28"/>
        <end position="87"/>
    </location>
</feature>